<organism evidence="1 2">
    <name type="scientific">Butyrivibrio hungatei</name>
    <dbReference type="NCBI Taxonomy" id="185008"/>
    <lineage>
        <taxon>Bacteria</taxon>
        <taxon>Bacillati</taxon>
        <taxon>Bacillota</taxon>
        <taxon>Clostridia</taxon>
        <taxon>Lachnospirales</taxon>
        <taxon>Lachnospiraceae</taxon>
        <taxon>Butyrivibrio</taxon>
    </lineage>
</organism>
<dbReference type="AlphaFoldDB" id="A0A1D9P429"/>
<keyword evidence="2" id="KW-1185">Reference proteome</keyword>
<accession>A0A1D9P429</accession>
<name>A0A1D9P429_9FIRM</name>
<evidence type="ECO:0000313" key="1">
    <source>
        <dbReference type="EMBL" id="AOZ97289.1"/>
    </source>
</evidence>
<dbReference type="RefSeq" id="WP_071176905.1">
    <property type="nucleotide sequence ID" value="NZ_CP017831.1"/>
</dbReference>
<protein>
    <submittedName>
        <fullName evidence="1">Uncharacterized protein</fullName>
    </submittedName>
</protein>
<reference evidence="2" key="1">
    <citation type="submission" date="2016-10" db="EMBL/GenBank/DDBJ databases">
        <title>The complete genome sequence of the rumen bacterium Butyrivibrio hungatei MB2003.</title>
        <authorList>
            <person name="Palevich N."/>
            <person name="Kelly W.J."/>
            <person name="Leahy S.C."/>
            <person name="Altermann E."/>
            <person name="Rakonjac J."/>
            <person name="Attwood G.T."/>
        </authorList>
    </citation>
    <scope>NUCLEOTIDE SEQUENCE [LARGE SCALE GENOMIC DNA]</scope>
    <source>
        <strain evidence="2">MB2003</strain>
    </source>
</reference>
<proteinExistence type="predicted"/>
<evidence type="ECO:0000313" key="2">
    <source>
        <dbReference type="Proteomes" id="UP000179284"/>
    </source>
</evidence>
<dbReference type="KEGG" id="bhu:bhn_I2256"/>
<gene>
    <name evidence="1" type="ORF">bhn_I2256</name>
</gene>
<dbReference type="Proteomes" id="UP000179284">
    <property type="component" value="Chromosome I"/>
</dbReference>
<sequence length="112" mass="12801">MSIKYDAEKINEFNEDLEGTIDRYRTNAAYFTLSCEKYGANSTHVGKAAEASSHYVVITAIYEEKDIVGTSRIMLEISSWGKKYYVDYDQYIDFVSDNPHNKPFSSITNTSK</sequence>
<dbReference type="EMBL" id="CP017831">
    <property type="protein sequence ID" value="AOZ97289.1"/>
    <property type="molecule type" value="Genomic_DNA"/>
</dbReference>
<dbReference type="OrthoDB" id="1970026at2"/>